<dbReference type="Pfam" id="PF00498">
    <property type="entry name" value="FHA"/>
    <property type="match status" value="1"/>
</dbReference>
<dbReference type="PANTHER" id="PTHR23308">
    <property type="entry name" value="NUCLEAR INHIBITOR OF PROTEIN PHOSPHATASE-1"/>
    <property type="match status" value="1"/>
</dbReference>
<dbReference type="EMBL" id="GEEE01005731">
    <property type="protein sequence ID" value="JAP57494.1"/>
    <property type="molecule type" value="Transcribed_RNA"/>
</dbReference>
<feature type="compositionally biased region" description="Low complexity" evidence="2">
    <location>
        <begin position="18"/>
        <end position="29"/>
    </location>
</feature>
<proteinExistence type="predicted"/>
<dbReference type="SMART" id="SM00240">
    <property type="entry name" value="FHA"/>
    <property type="match status" value="1"/>
</dbReference>
<feature type="domain" description="FHA" evidence="3">
    <location>
        <begin position="164"/>
        <end position="242"/>
    </location>
</feature>
<dbReference type="SUPFAM" id="SSF49879">
    <property type="entry name" value="SMAD/FHA domain"/>
    <property type="match status" value="1"/>
</dbReference>
<feature type="compositionally biased region" description="Basic and acidic residues" evidence="2">
    <location>
        <begin position="319"/>
        <end position="329"/>
    </location>
</feature>
<name>A0A0X3Q0E8_SCHSO</name>
<feature type="region of interest" description="Disordered" evidence="2">
    <location>
        <begin position="625"/>
        <end position="647"/>
    </location>
</feature>
<organism evidence="4">
    <name type="scientific">Schistocephalus solidus</name>
    <name type="common">Tapeworm</name>
    <dbReference type="NCBI Taxonomy" id="70667"/>
    <lineage>
        <taxon>Eukaryota</taxon>
        <taxon>Metazoa</taxon>
        <taxon>Spiralia</taxon>
        <taxon>Lophotrochozoa</taxon>
        <taxon>Platyhelminthes</taxon>
        <taxon>Cestoda</taxon>
        <taxon>Eucestoda</taxon>
        <taxon>Diphyllobothriidea</taxon>
        <taxon>Diphyllobothriidae</taxon>
        <taxon>Schistocephalus</taxon>
    </lineage>
</organism>
<evidence type="ECO:0000256" key="2">
    <source>
        <dbReference type="SAM" id="MobiDB-lite"/>
    </source>
</evidence>
<feature type="compositionally biased region" description="Pro residues" evidence="2">
    <location>
        <begin position="773"/>
        <end position="782"/>
    </location>
</feature>
<evidence type="ECO:0000259" key="3">
    <source>
        <dbReference type="PROSITE" id="PS50006"/>
    </source>
</evidence>
<gene>
    <name evidence="4" type="primary">NADAP</name>
    <name evidence="4" type="ORF">TR156923</name>
</gene>
<dbReference type="AlphaFoldDB" id="A0A0X3Q0E8"/>
<feature type="region of interest" description="Disordered" evidence="2">
    <location>
        <begin position="680"/>
        <end position="817"/>
    </location>
</feature>
<feature type="region of interest" description="Disordered" evidence="2">
    <location>
        <begin position="1"/>
        <end position="78"/>
    </location>
</feature>
<dbReference type="InterPro" id="IPR050923">
    <property type="entry name" value="Cell_Proc_Reg/RNA_Proc"/>
</dbReference>
<dbReference type="PROSITE" id="PS50006">
    <property type="entry name" value="FHA_DOMAIN"/>
    <property type="match status" value="1"/>
</dbReference>
<dbReference type="InterPro" id="IPR008984">
    <property type="entry name" value="SMAD_FHA_dom_sf"/>
</dbReference>
<feature type="region of interest" description="Disordered" evidence="2">
    <location>
        <begin position="487"/>
        <end position="506"/>
    </location>
</feature>
<evidence type="ECO:0000256" key="1">
    <source>
        <dbReference type="SAM" id="Coils"/>
    </source>
</evidence>
<dbReference type="CDD" id="cd19856">
    <property type="entry name" value="DSRM_Kanadaptin"/>
    <property type="match status" value="1"/>
</dbReference>
<feature type="coiled-coil region" evidence="1">
    <location>
        <begin position="529"/>
        <end position="563"/>
    </location>
</feature>
<dbReference type="InterPro" id="IPR000253">
    <property type="entry name" value="FHA_dom"/>
</dbReference>
<evidence type="ECO:0000313" key="4">
    <source>
        <dbReference type="EMBL" id="JAP57494.1"/>
    </source>
</evidence>
<reference evidence="4" key="1">
    <citation type="submission" date="2016-01" db="EMBL/GenBank/DDBJ databases">
        <title>Reference transcriptome for the parasite Schistocephalus solidus: insights into the molecular evolution of parasitism.</title>
        <authorList>
            <person name="Hebert F.O."/>
            <person name="Grambauer S."/>
            <person name="Barber I."/>
            <person name="Landry C.R."/>
            <person name="Aubin-Horth N."/>
        </authorList>
    </citation>
    <scope>NUCLEOTIDE SEQUENCE</scope>
</reference>
<protein>
    <submittedName>
        <fullName evidence="4">Kanadaptin</fullName>
    </submittedName>
</protein>
<keyword evidence="1" id="KW-0175">Coiled coil</keyword>
<feature type="compositionally biased region" description="Basic and acidic residues" evidence="2">
    <location>
        <begin position="33"/>
        <end position="46"/>
    </location>
</feature>
<feature type="region of interest" description="Disordered" evidence="2">
    <location>
        <begin position="301"/>
        <end position="339"/>
    </location>
</feature>
<sequence length="871" mass="95892">MEEHVELPKTQQSDEGTQQKQQQPHSQPPTSEEVQRMVTEDVKEPAAPHTEFLLPRPLDSGVASAKPSKHKTEEHEVDNDIIETETPLRCPRLHPTTASVPSIPNLAAYYKQPDWASTCPADTGYNVEVIKNGVPLTEDNVDLCSLSEEEVKDTDVAGDGVRFCVFGRQPRGAVSPTDSPWAKCVTMLHPSISRVHAILQYGSGPPLPAAGTKLDGEVEPTKGWHLIDMNSTHGTFVNKRRAPPNRYIRLHVGYVVRLGNSTRLLILQGPETDVEQQTKESWSELVSVHQKRKAEQLLRESKLAQLDQEDSQRQANRSSDGRSEGRSSDQLDECTWGIDVDESQDDGGAMLGIGLDGGSCLSHESSYADDPKRALKNYFDREGFEPPPQYEFVEGRFGQKNCRIELPLDSGTVYAEVPVTGNKRKEAIAACALEACRLLDRLGEFDAKEGADAVKKAHEKAYWEANDYYSSDEDPFLDRTGQLEQRRRKRMRRLGAPDAITETPDDAKKAAQAAADLAARGSLSVLSELETLGTEILRVEGELNDAERALTAVDENASELDELEAYMAAIKNGAPSRAARQALKQRLFELRQKELRLMRHLGIRQPTGFRGAFCSSASSSAAMAVRAALERKQQQQEPDPSGNGCESLIEQKRSESKLNTLKRLLPSSIKVKISSFKEAKTEEFRPEFEDDEEKQEVSAPTTDVSESDVSGTVVLKSTATSKEDTLNSANALPPVPPKPTECQVTTADRAPEKTTLNTQPRPPLEVVAEAPAQRPPLGPQLPPSVLSTVPDPAPESPQPAAEVPQTTNAHPPGSDEYDVTDPDYALWVPPKSALLAFLYWRDLNSLEKAFGRTCRMLFSAISAVFIIKCTT</sequence>
<feature type="compositionally biased region" description="Polar residues" evidence="2">
    <location>
        <begin position="698"/>
        <end position="730"/>
    </location>
</feature>
<accession>A0A0X3Q0E8</accession>
<dbReference type="Gene3D" id="2.60.200.20">
    <property type="match status" value="1"/>
</dbReference>